<evidence type="ECO:0000256" key="1">
    <source>
        <dbReference type="SAM" id="MobiDB-lite"/>
    </source>
</evidence>
<evidence type="ECO:0000313" key="3">
    <source>
        <dbReference type="Proteomes" id="UP001320178"/>
    </source>
</evidence>
<evidence type="ECO:0000313" key="2">
    <source>
        <dbReference type="EMBL" id="MCE8052973.1"/>
    </source>
</evidence>
<name>A0AAW4YWF1_9GAMM</name>
<dbReference type="Proteomes" id="UP001320178">
    <property type="component" value="Unassembled WGS sequence"/>
</dbReference>
<protein>
    <submittedName>
        <fullName evidence="2">PqqD family protein</fullName>
    </submittedName>
</protein>
<feature type="compositionally biased region" description="Basic residues" evidence="1">
    <location>
        <begin position="293"/>
        <end position="304"/>
    </location>
</feature>
<accession>A0AAW4YWF1</accession>
<reference evidence="2" key="2">
    <citation type="journal article" date="2021" name="Front. Microbiol.">
        <title>Aerobic Denitrification and Heterotrophic Sulfur Oxidation in the Genus Halomonas Revealed by Six Novel Species Characterizations and Genome-Based Analysis.</title>
        <authorList>
            <person name="Wang L."/>
            <person name="Shao Z."/>
        </authorList>
    </citation>
    <scope>NUCLEOTIDE SEQUENCE</scope>
    <source>
        <strain evidence="2">MCCC 1A05776</strain>
    </source>
</reference>
<feature type="region of interest" description="Disordered" evidence="1">
    <location>
        <begin position="293"/>
        <end position="316"/>
    </location>
</feature>
<reference evidence="2" key="1">
    <citation type="submission" date="2020-05" db="EMBL/GenBank/DDBJ databases">
        <authorList>
            <person name="Wang L."/>
            <person name="Shao Z."/>
        </authorList>
    </citation>
    <scope>NUCLEOTIDE SEQUENCE</scope>
    <source>
        <strain evidence="2">MCCC 1A05776</strain>
    </source>
</reference>
<dbReference type="RefSeq" id="WP_086508777.1">
    <property type="nucleotide sequence ID" value="NZ_JABFTS010000008.1"/>
</dbReference>
<dbReference type="Pfam" id="PF05402">
    <property type="entry name" value="PqqD"/>
    <property type="match status" value="1"/>
</dbReference>
<proteinExistence type="predicted"/>
<sequence>MINEIDAVLLLDGRRSIEQLLAFTRQPDRESALQALAEGIQANPLWHKLDGARLVIRAWPHPLVAAFGDFSTQQRLLLADLAAQLHEVIPHHRYVDYAAAEQAAERLATALRLRFGQEALSRFHYTAIPRGGWIVLGMLSYLLNLHPEQIGVPGPSGHDSQETWVVVDDCALSGVRFQQFLQRWNLPVVIFCPLFAPRELCLAIERAEPRVEACINAEDLEDVAPVRFGEAYPQWLDERERQMAGDGYWNGIAEYIAFAWCEPETKYWDVEAGCFKAGWNVLPPSLCLKRRMQASSQRSRRNGRARGLARGSARGQAWETIDRQAVGPGPLKADDRVLWASFGASLAVAHFPMEATEPTTCFEFDAIAADMWRALLSTGSLKEAVSLLLENYVVAPEMLRQDLASLMAELEESGIMIQH</sequence>
<feature type="compositionally biased region" description="Low complexity" evidence="1">
    <location>
        <begin position="305"/>
        <end position="316"/>
    </location>
</feature>
<dbReference type="InterPro" id="IPR008792">
    <property type="entry name" value="PQQD"/>
</dbReference>
<dbReference type="AlphaFoldDB" id="A0AAW4YWF1"/>
<dbReference type="EMBL" id="JABFTS010000008">
    <property type="protein sequence ID" value="MCE8052973.1"/>
    <property type="molecule type" value="Genomic_DNA"/>
</dbReference>
<gene>
    <name evidence="2" type="ORF">HOP61_16895</name>
</gene>
<organism evidence="2 3">
    <name type="scientific">Billgrantia desiderata</name>
    <dbReference type="NCBI Taxonomy" id="52021"/>
    <lineage>
        <taxon>Bacteria</taxon>
        <taxon>Pseudomonadati</taxon>
        <taxon>Pseudomonadota</taxon>
        <taxon>Gammaproteobacteria</taxon>
        <taxon>Oceanospirillales</taxon>
        <taxon>Halomonadaceae</taxon>
        <taxon>Billgrantia</taxon>
    </lineage>
</organism>
<comment type="caution">
    <text evidence="2">The sequence shown here is derived from an EMBL/GenBank/DDBJ whole genome shotgun (WGS) entry which is preliminary data.</text>
</comment>